<dbReference type="SUPFAM" id="SSF53187">
    <property type="entry name" value="Zn-dependent exopeptidases"/>
    <property type="match status" value="1"/>
</dbReference>
<dbReference type="Gene3D" id="3.40.630.40">
    <property type="entry name" value="Zn-dependent exopeptidases"/>
    <property type="match status" value="1"/>
</dbReference>
<proteinExistence type="predicted"/>
<accession>A0A644SY77</accession>
<comment type="caution">
    <text evidence="4">The sequence shown here is derived from an EMBL/GenBank/DDBJ whole genome shotgun (WGS) entry which is preliminary data.</text>
</comment>
<reference evidence="4" key="1">
    <citation type="submission" date="2019-08" db="EMBL/GenBank/DDBJ databases">
        <authorList>
            <person name="Kucharzyk K."/>
            <person name="Murdoch R.W."/>
            <person name="Higgins S."/>
            <person name="Loffler F."/>
        </authorList>
    </citation>
    <scope>NUCLEOTIDE SEQUENCE</scope>
</reference>
<keyword evidence="1 4" id="KW-0378">Hydrolase</keyword>
<dbReference type="PANTHER" id="PTHR30404:SF0">
    <property type="entry name" value="N-ACETYLMURAMOYL-L-ALANINE AMIDASE AMIC"/>
    <property type="match status" value="1"/>
</dbReference>
<dbReference type="SMART" id="SM00646">
    <property type="entry name" value="Ami_3"/>
    <property type="match status" value="1"/>
</dbReference>
<dbReference type="Pfam" id="PF01520">
    <property type="entry name" value="Amidase_3"/>
    <property type="match status" value="1"/>
</dbReference>
<evidence type="ECO:0000256" key="2">
    <source>
        <dbReference type="SAM" id="MobiDB-lite"/>
    </source>
</evidence>
<dbReference type="CDD" id="cd02696">
    <property type="entry name" value="MurNAc-LAA"/>
    <property type="match status" value="1"/>
</dbReference>
<dbReference type="EC" id="3.5.1.28" evidence="4"/>
<dbReference type="EMBL" id="VSSQ01000007">
    <property type="protein sequence ID" value="MPL58591.1"/>
    <property type="molecule type" value="Genomic_DNA"/>
</dbReference>
<dbReference type="GO" id="GO:0008745">
    <property type="term" value="F:N-acetylmuramoyl-L-alanine amidase activity"/>
    <property type="evidence" value="ECO:0007669"/>
    <property type="project" value="UniProtKB-EC"/>
</dbReference>
<dbReference type="InterPro" id="IPR050695">
    <property type="entry name" value="N-acetylmuramoyl_amidase_3"/>
</dbReference>
<evidence type="ECO:0000313" key="4">
    <source>
        <dbReference type="EMBL" id="MPL58591.1"/>
    </source>
</evidence>
<evidence type="ECO:0000259" key="3">
    <source>
        <dbReference type="SMART" id="SM00646"/>
    </source>
</evidence>
<dbReference type="GO" id="GO:0009253">
    <property type="term" value="P:peptidoglycan catabolic process"/>
    <property type="evidence" value="ECO:0007669"/>
    <property type="project" value="InterPro"/>
</dbReference>
<feature type="domain" description="MurNAc-LAA" evidence="3">
    <location>
        <begin position="61"/>
        <end position="169"/>
    </location>
</feature>
<dbReference type="GO" id="GO:0030288">
    <property type="term" value="C:outer membrane-bounded periplasmic space"/>
    <property type="evidence" value="ECO:0007669"/>
    <property type="project" value="TreeGrafter"/>
</dbReference>
<sequence>MRDFINQGHAPNGDPDPGAVSPAGTRESDIAFDVGLMVAEFLETAGHEVIVSQSDSLETIVSGANFNQSDIFVSIHCNAAANPDARGTETFHYYGSSAGRKLATCIQKQIVSSLPVVDRGVKEAGFYVLKNTDMPSVLVELAFISNEDDEKLLINNKRDFAAAIARGVTDYASTD</sequence>
<gene>
    <name evidence="4" type="primary">lytC_1</name>
    <name evidence="4" type="ORF">SDC9_04125</name>
</gene>
<evidence type="ECO:0000256" key="1">
    <source>
        <dbReference type="ARBA" id="ARBA00022801"/>
    </source>
</evidence>
<dbReference type="PANTHER" id="PTHR30404">
    <property type="entry name" value="N-ACETYLMURAMOYL-L-ALANINE AMIDASE"/>
    <property type="match status" value="1"/>
</dbReference>
<protein>
    <submittedName>
        <fullName evidence="4">N-acetylmuramoyl-L-alanine amidase LytC</fullName>
        <ecNumber evidence="4">3.5.1.28</ecNumber>
    </submittedName>
</protein>
<organism evidence="4">
    <name type="scientific">bioreactor metagenome</name>
    <dbReference type="NCBI Taxonomy" id="1076179"/>
    <lineage>
        <taxon>unclassified sequences</taxon>
        <taxon>metagenomes</taxon>
        <taxon>ecological metagenomes</taxon>
    </lineage>
</organism>
<dbReference type="AlphaFoldDB" id="A0A644SY77"/>
<dbReference type="InterPro" id="IPR002508">
    <property type="entry name" value="MurNAc-LAA_cat"/>
</dbReference>
<name>A0A644SY77_9ZZZZ</name>
<feature type="region of interest" description="Disordered" evidence="2">
    <location>
        <begin position="1"/>
        <end position="24"/>
    </location>
</feature>